<dbReference type="AlphaFoldDB" id="A0A5J4WAU8"/>
<evidence type="ECO:0000313" key="2">
    <source>
        <dbReference type="Proteomes" id="UP000324800"/>
    </source>
</evidence>
<reference evidence="1 2" key="1">
    <citation type="submission" date="2019-03" db="EMBL/GenBank/DDBJ databases">
        <title>Single cell metagenomics reveals metabolic interactions within the superorganism composed of flagellate Streblomastix strix and complex community of Bacteroidetes bacteria on its surface.</title>
        <authorList>
            <person name="Treitli S.C."/>
            <person name="Kolisko M."/>
            <person name="Husnik F."/>
            <person name="Keeling P."/>
            <person name="Hampl V."/>
        </authorList>
    </citation>
    <scope>NUCLEOTIDE SEQUENCE [LARGE SCALE GENOMIC DNA]</scope>
    <source>
        <strain evidence="1">ST1C</strain>
    </source>
</reference>
<dbReference type="EMBL" id="SNRW01002665">
    <property type="protein sequence ID" value="KAA6392078.1"/>
    <property type="molecule type" value="Genomic_DNA"/>
</dbReference>
<sequence>MGENKCDKTNNLSLLWLGGCTHPWQPTWAVHALDECGAQDWPDAEPQLMLVPSAAVPSQCYYKVKRDGRLNTIVPCIGLSGWRCIPLLITKRKTIDVNVFVDGLMDGREVAIMYAKKQ</sequence>
<dbReference type="PROSITE" id="PS51257">
    <property type="entry name" value="PROKAR_LIPOPROTEIN"/>
    <property type="match status" value="1"/>
</dbReference>
<accession>A0A5J4WAU8</accession>
<evidence type="ECO:0008006" key="3">
    <source>
        <dbReference type="Google" id="ProtNLM"/>
    </source>
</evidence>
<name>A0A5J4WAU8_9EUKA</name>
<dbReference type="OrthoDB" id="5396311at2759"/>
<gene>
    <name evidence="1" type="ORF">EZS28_012396</name>
</gene>
<proteinExistence type="predicted"/>
<protein>
    <recommendedName>
        <fullName evidence="3">DDE-1 domain-containing protein</fullName>
    </recommendedName>
</protein>
<organism evidence="1 2">
    <name type="scientific">Streblomastix strix</name>
    <dbReference type="NCBI Taxonomy" id="222440"/>
    <lineage>
        <taxon>Eukaryota</taxon>
        <taxon>Metamonada</taxon>
        <taxon>Preaxostyla</taxon>
        <taxon>Oxymonadida</taxon>
        <taxon>Streblomastigidae</taxon>
        <taxon>Streblomastix</taxon>
    </lineage>
</organism>
<comment type="caution">
    <text evidence="1">The sequence shown here is derived from an EMBL/GenBank/DDBJ whole genome shotgun (WGS) entry which is preliminary data.</text>
</comment>
<evidence type="ECO:0000313" key="1">
    <source>
        <dbReference type="EMBL" id="KAA6392078.1"/>
    </source>
</evidence>
<dbReference type="Proteomes" id="UP000324800">
    <property type="component" value="Unassembled WGS sequence"/>
</dbReference>